<reference evidence="12" key="1">
    <citation type="submission" date="2020-10" db="EMBL/GenBank/DDBJ databases">
        <authorList>
            <person name="Roach M.J.R."/>
        </authorList>
    </citation>
    <scope>NUCLEOTIDE SEQUENCE</scope>
    <source>
        <strain evidence="12">CBS 1945</strain>
    </source>
</reference>
<comment type="catalytic activity">
    <reaction evidence="10">
        <text>squalene + reduced [NADPH--hemoprotein reductase] + O2 = (S)-2,3-epoxysqualene + oxidized [NADPH--hemoprotein reductase] + H2O + H(+)</text>
        <dbReference type="Rhea" id="RHEA:25282"/>
        <dbReference type="Rhea" id="RHEA-COMP:11964"/>
        <dbReference type="Rhea" id="RHEA-COMP:11965"/>
        <dbReference type="ChEBI" id="CHEBI:15377"/>
        <dbReference type="ChEBI" id="CHEBI:15378"/>
        <dbReference type="ChEBI" id="CHEBI:15379"/>
        <dbReference type="ChEBI" id="CHEBI:15440"/>
        <dbReference type="ChEBI" id="CHEBI:15441"/>
        <dbReference type="ChEBI" id="CHEBI:57618"/>
        <dbReference type="ChEBI" id="CHEBI:58210"/>
        <dbReference type="EC" id="1.14.14.17"/>
    </reaction>
</comment>
<evidence type="ECO:0000256" key="3">
    <source>
        <dbReference type="ARBA" id="ARBA00008802"/>
    </source>
</evidence>
<dbReference type="SUPFAM" id="SSF51905">
    <property type="entry name" value="FAD/NAD(P)-binding domain"/>
    <property type="match status" value="1"/>
</dbReference>
<evidence type="ECO:0000256" key="9">
    <source>
        <dbReference type="ARBA" id="ARBA00023136"/>
    </source>
</evidence>
<accession>A0A875S304</accession>
<dbReference type="EC" id="1.14.14.17" evidence="4 10"/>
<dbReference type="Pfam" id="PF08491">
    <property type="entry name" value="SE"/>
    <property type="match status" value="1"/>
</dbReference>
<evidence type="ECO:0000256" key="7">
    <source>
        <dbReference type="ARBA" id="ARBA00022848"/>
    </source>
</evidence>
<keyword evidence="10" id="KW-1133">Transmembrane helix</keyword>
<feature type="domain" description="Squalene epoxidase" evidence="11">
    <location>
        <begin position="194"/>
        <end position="471"/>
    </location>
</feature>
<dbReference type="RefSeq" id="XP_038779291.1">
    <property type="nucleotide sequence ID" value="XM_038923363.1"/>
</dbReference>
<dbReference type="KEGG" id="bnn:FOA43_003086"/>
<keyword evidence="7" id="KW-0492">Microsome</keyword>
<feature type="transmembrane region" description="Helical" evidence="10">
    <location>
        <begin position="470"/>
        <end position="489"/>
    </location>
</feature>
<dbReference type="InterPro" id="IPR040125">
    <property type="entry name" value="Squalene_monox"/>
</dbReference>
<dbReference type="GO" id="GO:0004506">
    <property type="term" value="F:squalene monooxygenase activity"/>
    <property type="evidence" value="ECO:0007669"/>
    <property type="project" value="UniProtKB-UniRule"/>
</dbReference>
<evidence type="ECO:0000313" key="12">
    <source>
        <dbReference type="EMBL" id="QPG75726.1"/>
    </source>
</evidence>
<evidence type="ECO:0000256" key="2">
    <source>
        <dbReference type="ARBA" id="ARBA00004154"/>
    </source>
</evidence>
<keyword evidence="5 10" id="KW-0285">Flavoprotein</keyword>
<dbReference type="Proteomes" id="UP000662931">
    <property type="component" value="Chromosome 3"/>
</dbReference>
<comment type="subcellular location">
    <subcellularLocation>
        <location evidence="10">Endoplasmic reticulum membrane</location>
        <topology evidence="10">Multi-pass membrane protein</topology>
    </subcellularLocation>
    <subcellularLocation>
        <location evidence="2">Microsome membrane</location>
        <topology evidence="2">Multi-pass membrane protein</topology>
    </subcellularLocation>
</comment>
<dbReference type="InterPro" id="IPR013698">
    <property type="entry name" value="Squalene_epoxidase"/>
</dbReference>
<organism evidence="12 13">
    <name type="scientific">Eeniella nana</name>
    <name type="common">Yeast</name>
    <name type="synonym">Brettanomyces nanus</name>
    <dbReference type="NCBI Taxonomy" id="13502"/>
    <lineage>
        <taxon>Eukaryota</taxon>
        <taxon>Fungi</taxon>
        <taxon>Dikarya</taxon>
        <taxon>Ascomycota</taxon>
        <taxon>Saccharomycotina</taxon>
        <taxon>Pichiomycetes</taxon>
        <taxon>Pichiales</taxon>
        <taxon>Pichiaceae</taxon>
        <taxon>Brettanomyces</taxon>
    </lineage>
</organism>
<dbReference type="AlphaFoldDB" id="A0A875S304"/>
<dbReference type="GO" id="GO:0050660">
    <property type="term" value="F:flavin adenine dinucleotide binding"/>
    <property type="evidence" value="ECO:0007669"/>
    <property type="project" value="UniProtKB-UniRule"/>
</dbReference>
<comment type="function">
    <text evidence="10">Catalyzes the stereospecific oxidation of squalene to (S)-2,3-epoxysqualene, and is considered to be a rate-limiting enzyme in steroid biosynthesis.</text>
</comment>
<dbReference type="PANTHER" id="PTHR10835">
    <property type="entry name" value="SQUALENE MONOOXYGENASE"/>
    <property type="match status" value="1"/>
</dbReference>
<dbReference type="PANTHER" id="PTHR10835:SF0">
    <property type="entry name" value="SQUALENE MONOOXYGENASE"/>
    <property type="match status" value="1"/>
</dbReference>
<evidence type="ECO:0000259" key="11">
    <source>
        <dbReference type="Pfam" id="PF08491"/>
    </source>
</evidence>
<dbReference type="OrthoDB" id="1678617at2759"/>
<evidence type="ECO:0000256" key="1">
    <source>
        <dbReference type="ARBA" id="ARBA00001974"/>
    </source>
</evidence>
<sequence>MSSQPDNNTVYDIIVIGAGVVGPCIAKNMARQGRKVLIAEREWNLPNRIVGELMQPSGLKALRQLGMIKAINGIEAIEVDGYYIEFNGKEVTIDYPSKNVESKLNNTPVPGAIKTGDEDKVGSDSTISAKKWEECPHVKGCAFRHGEFLTNLRDQCLSEPNVTKLDGNVTGLVKDDDQRVCGIKVADKGVFKGRLIVNCDGIYSKFRKEIGEDYVPTVGSYFVGMELIDAKMPRPNHGHVLLGKHAPVLLYQISPHQSRILCAYRSKTLPKRNDVLQYLRENVLPQLPKSLCPSFKAALEKDGQDIYRAMPNQYLTARLNNTPGFICIGDSLNMRHPLTGGGMTVGLNDAVMFCKMLSDVSNEDLADEEIVLEKMIDFHNERKSLDVIINTLSIALYTLFAADSKYLTILQRGVFGYFLKGGLCIEEPISLLSGLTPSIWTLFVNFFAVAFYACQLNFIARGILGFPVALFENIGVLITAAFVLLPLLLKEILS</sequence>
<name>A0A875S304_EENNA</name>
<evidence type="ECO:0000256" key="6">
    <source>
        <dbReference type="ARBA" id="ARBA00022827"/>
    </source>
</evidence>
<dbReference type="GeneID" id="62196487"/>
<dbReference type="GO" id="GO:0006696">
    <property type="term" value="P:ergosterol biosynthetic process"/>
    <property type="evidence" value="ECO:0007669"/>
    <property type="project" value="TreeGrafter"/>
</dbReference>
<dbReference type="Gene3D" id="3.50.50.60">
    <property type="entry name" value="FAD/NAD(P)-binding domain"/>
    <property type="match status" value="2"/>
</dbReference>
<keyword evidence="10" id="KW-0256">Endoplasmic reticulum</keyword>
<evidence type="ECO:0000256" key="8">
    <source>
        <dbReference type="ARBA" id="ARBA00023002"/>
    </source>
</evidence>
<feature type="transmembrane region" description="Helical" evidence="10">
    <location>
        <begin position="439"/>
        <end position="458"/>
    </location>
</feature>
<comment type="cofactor">
    <cofactor evidence="1 10">
        <name>FAD</name>
        <dbReference type="ChEBI" id="CHEBI:57692"/>
    </cofactor>
</comment>
<evidence type="ECO:0000256" key="10">
    <source>
        <dbReference type="RuleBase" id="RU367121"/>
    </source>
</evidence>
<evidence type="ECO:0000256" key="4">
    <source>
        <dbReference type="ARBA" id="ARBA00012312"/>
    </source>
</evidence>
<keyword evidence="13" id="KW-1185">Reference proteome</keyword>
<dbReference type="EMBL" id="CP064814">
    <property type="protein sequence ID" value="QPG75726.1"/>
    <property type="molecule type" value="Genomic_DNA"/>
</dbReference>
<keyword evidence="8 10" id="KW-0560">Oxidoreductase</keyword>
<keyword evidence="10" id="KW-0812">Transmembrane</keyword>
<evidence type="ECO:0000256" key="5">
    <source>
        <dbReference type="ARBA" id="ARBA00022630"/>
    </source>
</evidence>
<gene>
    <name evidence="12" type="ORF">FOA43_003086</name>
</gene>
<dbReference type="InterPro" id="IPR036188">
    <property type="entry name" value="FAD/NAD-bd_sf"/>
</dbReference>
<dbReference type="UniPathway" id="UPA00767">
    <property type="reaction ID" value="UER00752"/>
</dbReference>
<dbReference type="GO" id="GO:0005789">
    <property type="term" value="C:endoplasmic reticulum membrane"/>
    <property type="evidence" value="ECO:0007669"/>
    <property type="project" value="UniProtKB-SubCell"/>
</dbReference>
<protein>
    <recommendedName>
        <fullName evidence="4 10">Squalene monooxygenase</fullName>
        <ecNumber evidence="4 10">1.14.14.17</ecNumber>
    </recommendedName>
</protein>
<proteinExistence type="inferred from homology"/>
<keyword evidence="6 10" id="KW-0274">FAD</keyword>
<comment type="similarity">
    <text evidence="3 10">Belongs to the squalene monooxygenase family.</text>
</comment>
<keyword evidence="9 10" id="KW-0472">Membrane</keyword>
<evidence type="ECO:0000313" key="13">
    <source>
        <dbReference type="Proteomes" id="UP000662931"/>
    </source>
</evidence>
<dbReference type="PRINTS" id="PR00420">
    <property type="entry name" value="RNGMNOXGNASE"/>
</dbReference>